<dbReference type="Proteomes" id="UP000822688">
    <property type="component" value="Chromosome V"/>
</dbReference>
<comment type="caution">
    <text evidence="1">The sequence shown here is derived from an EMBL/GenBank/DDBJ whole genome shotgun (WGS) entry which is preliminary data.</text>
</comment>
<keyword evidence="2" id="KW-1185">Reference proteome</keyword>
<gene>
    <name evidence="1" type="ORF">KC19_VG247900</name>
</gene>
<proteinExistence type="predicted"/>
<reference evidence="1" key="1">
    <citation type="submission" date="2020-06" db="EMBL/GenBank/DDBJ databases">
        <title>WGS assembly of Ceratodon purpureus strain R40.</title>
        <authorList>
            <person name="Carey S.B."/>
            <person name="Jenkins J."/>
            <person name="Shu S."/>
            <person name="Lovell J.T."/>
            <person name="Sreedasyam A."/>
            <person name="Maumus F."/>
            <person name="Tiley G.P."/>
            <person name="Fernandez-Pozo N."/>
            <person name="Barry K."/>
            <person name="Chen C."/>
            <person name="Wang M."/>
            <person name="Lipzen A."/>
            <person name="Daum C."/>
            <person name="Saski C.A."/>
            <person name="Payton A.C."/>
            <person name="Mcbreen J.C."/>
            <person name="Conrad R.E."/>
            <person name="Kollar L.M."/>
            <person name="Olsson S."/>
            <person name="Huttunen S."/>
            <person name="Landis J.B."/>
            <person name="Wickett N.J."/>
            <person name="Johnson M.G."/>
            <person name="Rensing S.A."/>
            <person name="Grimwood J."/>
            <person name="Schmutz J."/>
            <person name="Mcdaniel S.F."/>
        </authorList>
    </citation>
    <scope>NUCLEOTIDE SEQUENCE</scope>
    <source>
        <strain evidence="1">R40</strain>
    </source>
</reference>
<evidence type="ECO:0000313" key="1">
    <source>
        <dbReference type="EMBL" id="KAG0574257.1"/>
    </source>
</evidence>
<dbReference type="AlphaFoldDB" id="A0A8T0HTY8"/>
<name>A0A8T0HTY8_CERPU</name>
<protein>
    <submittedName>
        <fullName evidence="1">Uncharacterized protein</fullName>
    </submittedName>
</protein>
<accession>A0A8T0HTY8</accession>
<organism evidence="1 2">
    <name type="scientific">Ceratodon purpureus</name>
    <name type="common">Fire moss</name>
    <name type="synonym">Dicranum purpureum</name>
    <dbReference type="NCBI Taxonomy" id="3225"/>
    <lineage>
        <taxon>Eukaryota</taxon>
        <taxon>Viridiplantae</taxon>
        <taxon>Streptophyta</taxon>
        <taxon>Embryophyta</taxon>
        <taxon>Bryophyta</taxon>
        <taxon>Bryophytina</taxon>
        <taxon>Bryopsida</taxon>
        <taxon>Dicranidae</taxon>
        <taxon>Pseudoditrichales</taxon>
        <taxon>Ditrichaceae</taxon>
        <taxon>Ceratodon</taxon>
    </lineage>
</organism>
<evidence type="ECO:0000313" key="2">
    <source>
        <dbReference type="Proteomes" id="UP000822688"/>
    </source>
</evidence>
<dbReference type="EMBL" id="CM026426">
    <property type="protein sequence ID" value="KAG0574257.1"/>
    <property type="molecule type" value="Genomic_DNA"/>
</dbReference>
<sequence length="72" mass="8263">MAVVLEVVYALNNVKLIIRVVFFIQLSTRQKLHYPDLKPCLNVVSWEVLDDLHCNILVCPLCEAFGYLPKCT</sequence>